<dbReference type="Proteomes" id="UP001487740">
    <property type="component" value="Unassembled WGS sequence"/>
</dbReference>
<proteinExistence type="predicted"/>
<evidence type="ECO:0000313" key="1">
    <source>
        <dbReference type="EMBL" id="KAK8391144.1"/>
    </source>
</evidence>
<keyword evidence="2" id="KW-1185">Reference proteome</keyword>
<reference evidence="1 2" key="1">
    <citation type="submission" date="2023-03" db="EMBL/GenBank/DDBJ databases">
        <title>High-quality genome of Scylla paramamosain provides insights in environmental adaptation.</title>
        <authorList>
            <person name="Zhang L."/>
        </authorList>
    </citation>
    <scope>NUCLEOTIDE SEQUENCE [LARGE SCALE GENOMIC DNA]</scope>
    <source>
        <strain evidence="1">LZ_2023a</strain>
        <tissue evidence="1">Muscle</tissue>
    </source>
</reference>
<protein>
    <submittedName>
        <fullName evidence="1">Uncharacterized protein</fullName>
    </submittedName>
</protein>
<comment type="caution">
    <text evidence="1">The sequence shown here is derived from an EMBL/GenBank/DDBJ whole genome shotgun (WGS) entry which is preliminary data.</text>
</comment>
<name>A0AAW0TTN2_SCYPA</name>
<gene>
    <name evidence="1" type="ORF">O3P69_017061</name>
</gene>
<sequence length="123" mass="14110">MPRDMEPRRSPRQRCCNATNSEVRIMSVNLRGFHTNLGELPHLMIRNHSADVVFVCEIFLDNRVPANYARLKGYSAWLRKDQTTQGGGVAFCYKESLSVRVVKPPMPAPRELELLMLKLQLIN</sequence>
<dbReference type="AlphaFoldDB" id="A0AAW0TTN2"/>
<dbReference type="InterPro" id="IPR036691">
    <property type="entry name" value="Endo/exonu/phosph_ase_sf"/>
</dbReference>
<dbReference type="SUPFAM" id="SSF56219">
    <property type="entry name" value="DNase I-like"/>
    <property type="match status" value="1"/>
</dbReference>
<dbReference type="Gene3D" id="3.60.10.10">
    <property type="entry name" value="Endonuclease/exonuclease/phosphatase"/>
    <property type="match status" value="1"/>
</dbReference>
<dbReference type="EMBL" id="JARAKH010000024">
    <property type="protein sequence ID" value="KAK8391144.1"/>
    <property type="molecule type" value="Genomic_DNA"/>
</dbReference>
<organism evidence="1 2">
    <name type="scientific">Scylla paramamosain</name>
    <name type="common">Mud crab</name>
    <dbReference type="NCBI Taxonomy" id="85552"/>
    <lineage>
        <taxon>Eukaryota</taxon>
        <taxon>Metazoa</taxon>
        <taxon>Ecdysozoa</taxon>
        <taxon>Arthropoda</taxon>
        <taxon>Crustacea</taxon>
        <taxon>Multicrustacea</taxon>
        <taxon>Malacostraca</taxon>
        <taxon>Eumalacostraca</taxon>
        <taxon>Eucarida</taxon>
        <taxon>Decapoda</taxon>
        <taxon>Pleocyemata</taxon>
        <taxon>Brachyura</taxon>
        <taxon>Eubrachyura</taxon>
        <taxon>Portunoidea</taxon>
        <taxon>Portunidae</taxon>
        <taxon>Portuninae</taxon>
        <taxon>Scylla</taxon>
    </lineage>
</organism>
<accession>A0AAW0TTN2</accession>
<evidence type="ECO:0000313" key="2">
    <source>
        <dbReference type="Proteomes" id="UP001487740"/>
    </source>
</evidence>